<feature type="transmembrane region" description="Helical" evidence="1">
    <location>
        <begin position="30"/>
        <end position="51"/>
    </location>
</feature>
<keyword evidence="3" id="KW-1185">Reference proteome</keyword>
<dbReference type="AlphaFoldDB" id="A0A328P8E8"/>
<proteinExistence type="predicted"/>
<protein>
    <submittedName>
        <fullName evidence="2">DUF3147 domain-containing protein</fullName>
    </submittedName>
</protein>
<feature type="transmembrane region" description="Helical" evidence="1">
    <location>
        <begin position="88"/>
        <end position="108"/>
    </location>
</feature>
<dbReference type="EMBL" id="QLOE01000010">
    <property type="protein sequence ID" value="RAO78648.1"/>
    <property type="molecule type" value="Genomic_DNA"/>
</dbReference>
<dbReference type="RefSeq" id="WP_112094410.1">
    <property type="nucleotide sequence ID" value="NZ_QLOE01000010.1"/>
</dbReference>
<accession>A0A328P8E8</accession>
<sequence length="110" mass="12157">MESIKLLFYFILGGIVVSLTTYFGSENKGVLAAFIAMFPSVTVLTLSMIYLETGIRPVLSYIRGLLLLTPAWILYLICLVYIAPRHGFWPALASGVVLYLVFAGLIVFGF</sequence>
<gene>
    <name evidence="2" type="ORF">DPC56_07000</name>
</gene>
<reference evidence="2 3" key="1">
    <citation type="submission" date="2018-06" db="EMBL/GenBank/DDBJ databases">
        <title>Draft genome sequence of hyperthermophilic methanogen Methanothermobacter tenebrarum sp. MCM-B 1447.</title>
        <authorList>
            <person name="Pore S.D."/>
            <person name="Dagar S."/>
            <person name="Dhakephalkar P.K."/>
        </authorList>
    </citation>
    <scope>NUCLEOTIDE SEQUENCE [LARGE SCALE GENOMIC DNA]</scope>
    <source>
        <strain evidence="2 3">MCM B 1447</strain>
    </source>
</reference>
<evidence type="ECO:0000313" key="3">
    <source>
        <dbReference type="Proteomes" id="UP000249782"/>
    </source>
</evidence>
<organism evidence="2 3">
    <name type="scientific">Methanothermobacter tenebrarum</name>
    <dbReference type="NCBI Taxonomy" id="680118"/>
    <lineage>
        <taxon>Archaea</taxon>
        <taxon>Methanobacteriati</taxon>
        <taxon>Methanobacteriota</taxon>
        <taxon>Methanomada group</taxon>
        <taxon>Methanobacteria</taxon>
        <taxon>Methanobacteriales</taxon>
        <taxon>Methanobacteriaceae</taxon>
        <taxon>Methanothermobacter</taxon>
    </lineage>
</organism>
<name>A0A328P8E8_9EURY</name>
<evidence type="ECO:0000313" key="2">
    <source>
        <dbReference type="EMBL" id="RAO78648.1"/>
    </source>
</evidence>
<keyword evidence="1" id="KW-0812">Transmembrane</keyword>
<keyword evidence="1" id="KW-0472">Membrane</keyword>
<evidence type="ECO:0000256" key="1">
    <source>
        <dbReference type="SAM" id="Phobius"/>
    </source>
</evidence>
<comment type="caution">
    <text evidence="2">The sequence shown here is derived from an EMBL/GenBank/DDBJ whole genome shotgun (WGS) entry which is preliminary data.</text>
</comment>
<dbReference type="OrthoDB" id="71038at2157"/>
<feature type="transmembrane region" description="Helical" evidence="1">
    <location>
        <begin position="7"/>
        <end position="24"/>
    </location>
</feature>
<feature type="transmembrane region" description="Helical" evidence="1">
    <location>
        <begin position="58"/>
        <end position="82"/>
    </location>
</feature>
<dbReference type="Proteomes" id="UP000249782">
    <property type="component" value="Unassembled WGS sequence"/>
</dbReference>
<keyword evidence="1" id="KW-1133">Transmembrane helix</keyword>